<gene>
    <name evidence="2" type="ORF">INF20_00250</name>
</gene>
<dbReference type="Proteomes" id="UP001516588">
    <property type="component" value="Unassembled WGS sequence"/>
</dbReference>
<dbReference type="Pfam" id="PF08867">
    <property type="entry name" value="FRG"/>
    <property type="match status" value="1"/>
</dbReference>
<dbReference type="RefSeq" id="WP_226384391.1">
    <property type="nucleotide sequence ID" value="NZ_JADCKA010000001.1"/>
</dbReference>
<keyword evidence="3" id="KW-1185">Reference proteome</keyword>
<evidence type="ECO:0000313" key="3">
    <source>
        <dbReference type="Proteomes" id="UP001516588"/>
    </source>
</evidence>
<feature type="domain" description="FRG" evidence="1">
    <location>
        <begin position="49"/>
        <end position="144"/>
    </location>
</feature>
<comment type="caution">
    <text evidence="2">The sequence shown here is derived from an EMBL/GenBank/DDBJ whole genome shotgun (WGS) entry which is preliminary data.</text>
</comment>
<reference evidence="2 3" key="1">
    <citation type="submission" date="2020-10" db="EMBL/GenBank/DDBJ databases">
        <title>ChiBAC.</title>
        <authorList>
            <person name="Zenner C."/>
            <person name="Hitch T.C.A."/>
            <person name="Clavel T."/>
        </authorList>
    </citation>
    <scope>NUCLEOTIDE SEQUENCE [LARGE SCALE GENOMIC DNA]</scope>
    <source>
        <strain evidence="2 3">DSM 108706</strain>
    </source>
</reference>
<protein>
    <submittedName>
        <fullName evidence="2">FRG domain-containing protein</fullName>
    </submittedName>
</protein>
<organism evidence="2 3">
    <name type="scientific">Gallibacter intestinalis</name>
    <dbReference type="NCBI Taxonomy" id="2779356"/>
    <lineage>
        <taxon>Bacteria</taxon>
        <taxon>Bacillati</taxon>
        <taxon>Bacillota</taxon>
        <taxon>Clostridia</taxon>
        <taxon>Eubacteriales</taxon>
        <taxon>Eubacteriaceae</taxon>
        <taxon>Gallibacter</taxon>
    </lineage>
</organism>
<name>A0ABR9QW08_9FIRM</name>
<dbReference type="InterPro" id="IPR014966">
    <property type="entry name" value="FRG-dom"/>
</dbReference>
<dbReference type="EMBL" id="JADCKA010000001">
    <property type="protein sequence ID" value="MBE5034720.1"/>
    <property type="molecule type" value="Genomic_DNA"/>
</dbReference>
<proteinExistence type="predicted"/>
<sequence length="288" mass="33313">MSNTQKIKHSKFVTSIQALLSIINKVKKYHGLKSEYGGATPLINGSLHPEVDFVFRGMSNKDYNLSPKILRKGYALSEYDEPLNKFKQEAASYLRTVCGNNNLLWMQYAQHYGVPTRLLDFSSNPLVALYFACKDNINSDGIIWIINSFRFNNCTLKNFNGHDEKWIIDFYISQQKDDELKPGNEMFRPLLFVPDYIDERMNAQSSRMMLWPISSFILDNEIEQKKSYMHLTNEEFSNEKYAFKVVIPAKSKKGIMKQLDLLGINEKSIFPGLDSIGSYIDSYFRSIK</sequence>
<dbReference type="SMART" id="SM00901">
    <property type="entry name" value="FRG"/>
    <property type="match status" value="1"/>
</dbReference>
<accession>A0ABR9QW08</accession>
<evidence type="ECO:0000313" key="2">
    <source>
        <dbReference type="EMBL" id="MBE5034720.1"/>
    </source>
</evidence>
<evidence type="ECO:0000259" key="1">
    <source>
        <dbReference type="SMART" id="SM00901"/>
    </source>
</evidence>